<reference evidence="1" key="1">
    <citation type="submission" date="2021-06" db="EMBL/GenBank/DDBJ databases">
        <authorList>
            <person name="Kallberg Y."/>
            <person name="Tangrot J."/>
            <person name="Rosling A."/>
        </authorList>
    </citation>
    <scope>NUCLEOTIDE SEQUENCE</scope>
    <source>
        <strain evidence="1">MA461A</strain>
    </source>
</reference>
<feature type="non-terminal residue" evidence="1">
    <location>
        <position position="1"/>
    </location>
</feature>
<dbReference type="EMBL" id="CAJVQC010008252">
    <property type="protein sequence ID" value="CAG8590180.1"/>
    <property type="molecule type" value="Genomic_DNA"/>
</dbReference>
<name>A0ACA9MHF2_9GLOM</name>
<protein>
    <submittedName>
        <fullName evidence="1">36640_t:CDS:1</fullName>
    </submittedName>
</protein>
<organism evidence="1 2">
    <name type="scientific">Racocetra persica</name>
    <dbReference type="NCBI Taxonomy" id="160502"/>
    <lineage>
        <taxon>Eukaryota</taxon>
        <taxon>Fungi</taxon>
        <taxon>Fungi incertae sedis</taxon>
        <taxon>Mucoromycota</taxon>
        <taxon>Glomeromycotina</taxon>
        <taxon>Glomeromycetes</taxon>
        <taxon>Diversisporales</taxon>
        <taxon>Gigasporaceae</taxon>
        <taxon>Racocetra</taxon>
    </lineage>
</organism>
<dbReference type="Proteomes" id="UP000789920">
    <property type="component" value="Unassembled WGS sequence"/>
</dbReference>
<accession>A0ACA9MHF2</accession>
<evidence type="ECO:0000313" key="1">
    <source>
        <dbReference type="EMBL" id="CAG8590180.1"/>
    </source>
</evidence>
<keyword evidence="2" id="KW-1185">Reference proteome</keyword>
<sequence>LRTPVHGILASTEIFLSSPLTSAQRALISAIQNSGINVIHMADHILRVAKSDDLNVMRGIIHETMPFDLYKATEQITDGMELLFETKDITFEFEYRIPLQQSMFIGDVGAIKQIIINLLGTVLSLGRLAQITLNVDSRLKDSIEKIFTVEFDIMAEYKFLVQGESSTQLDNLLSNYYNSFIETLVDTLGGSFTFNGSGDFRTPFVIQLDLPLAEDTNPNMNTKPIPLRYFIKEFEDIDPRNLLRIGIVRAHDSIVTRMALAFLHEFEMQSLKIITPNDIPSCDINVLIFDSTETTNEVNETICKNAREAHVLIISITFLLKHLTICDTAQKVGLDDGEVYFVAKPLTNVKFWNVLFSVADVIKKRTRNIESATDSEQDYQGSHQGETSEISGTSEELNFSLD</sequence>
<proteinExistence type="predicted"/>
<comment type="caution">
    <text evidence="1">The sequence shown here is derived from an EMBL/GenBank/DDBJ whole genome shotgun (WGS) entry which is preliminary data.</text>
</comment>
<evidence type="ECO:0000313" key="2">
    <source>
        <dbReference type="Proteomes" id="UP000789920"/>
    </source>
</evidence>
<gene>
    <name evidence="1" type="ORF">RPERSI_LOCUS5503</name>
</gene>